<evidence type="ECO:0000256" key="3">
    <source>
        <dbReference type="SAM" id="Phobius"/>
    </source>
</evidence>
<gene>
    <name evidence="5" type="ORF">JMJ35_009290</name>
</gene>
<dbReference type="EMBL" id="JAFEKC020000021">
    <property type="protein sequence ID" value="KAK0508206.1"/>
    <property type="molecule type" value="Genomic_DNA"/>
</dbReference>
<keyword evidence="1" id="KW-0446">Lipid-binding</keyword>
<dbReference type="PANTHER" id="PTHR23310:SF133">
    <property type="entry name" value="COA BINDING PROTEIN, PUTATIVE (AFU_ORTHOLOGUE AFUA_1G12300)-RELATED"/>
    <property type="match status" value="1"/>
</dbReference>
<dbReference type="Proteomes" id="UP001166286">
    <property type="component" value="Unassembled WGS sequence"/>
</dbReference>
<accession>A0AA39QUP9</accession>
<feature type="region of interest" description="Disordered" evidence="2">
    <location>
        <begin position="206"/>
        <end position="227"/>
    </location>
</feature>
<evidence type="ECO:0000313" key="5">
    <source>
        <dbReference type="EMBL" id="KAK0508206.1"/>
    </source>
</evidence>
<evidence type="ECO:0000256" key="2">
    <source>
        <dbReference type="SAM" id="MobiDB-lite"/>
    </source>
</evidence>
<feature type="domain" description="ACB" evidence="4">
    <location>
        <begin position="23"/>
        <end position="117"/>
    </location>
</feature>
<dbReference type="InterPro" id="IPR014352">
    <property type="entry name" value="FERM/acyl-CoA-bd_prot_sf"/>
</dbReference>
<feature type="region of interest" description="Disordered" evidence="2">
    <location>
        <begin position="139"/>
        <end position="163"/>
    </location>
</feature>
<evidence type="ECO:0000259" key="4">
    <source>
        <dbReference type="PROSITE" id="PS51228"/>
    </source>
</evidence>
<dbReference type="GO" id="GO:0000062">
    <property type="term" value="F:fatty-acyl-CoA binding"/>
    <property type="evidence" value="ECO:0007669"/>
    <property type="project" value="InterPro"/>
</dbReference>
<keyword evidence="3" id="KW-1133">Transmembrane helix</keyword>
<comment type="caution">
    <text evidence="5">The sequence shown here is derived from an EMBL/GenBank/DDBJ whole genome shotgun (WGS) entry which is preliminary data.</text>
</comment>
<name>A0AA39QUP9_9LECA</name>
<reference evidence="5" key="1">
    <citation type="submission" date="2023-03" db="EMBL/GenBank/DDBJ databases">
        <title>Complete genome of Cladonia borealis.</title>
        <authorList>
            <person name="Park H."/>
        </authorList>
    </citation>
    <scope>NUCLEOTIDE SEQUENCE</scope>
    <source>
        <strain evidence="5">ANT050790</strain>
    </source>
</reference>
<proteinExistence type="predicted"/>
<dbReference type="PANTHER" id="PTHR23310">
    <property type="entry name" value="ACYL-COA-BINDING PROTEIN, ACBP"/>
    <property type="match status" value="1"/>
</dbReference>
<dbReference type="GO" id="GO:0006631">
    <property type="term" value="P:fatty acid metabolic process"/>
    <property type="evidence" value="ECO:0007669"/>
    <property type="project" value="TreeGrafter"/>
</dbReference>
<keyword evidence="6" id="KW-1185">Reference proteome</keyword>
<dbReference type="AlphaFoldDB" id="A0AA39QUP9"/>
<dbReference type="Pfam" id="PF00887">
    <property type="entry name" value="ACBP"/>
    <property type="match status" value="1"/>
</dbReference>
<protein>
    <recommendedName>
        <fullName evidence="4">ACB domain-containing protein</fullName>
    </recommendedName>
</protein>
<evidence type="ECO:0000313" key="6">
    <source>
        <dbReference type="Proteomes" id="UP001166286"/>
    </source>
</evidence>
<dbReference type="SUPFAM" id="SSF47027">
    <property type="entry name" value="Acyl-CoA binding protein"/>
    <property type="match status" value="1"/>
</dbReference>
<evidence type="ECO:0000256" key="1">
    <source>
        <dbReference type="ARBA" id="ARBA00023121"/>
    </source>
</evidence>
<dbReference type="InterPro" id="IPR035984">
    <property type="entry name" value="Acyl-CoA-binding_sf"/>
</dbReference>
<organism evidence="5 6">
    <name type="scientific">Cladonia borealis</name>
    <dbReference type="NCBI Taxonomy" id="184061"/>
    <lineage>
        <taxon>Eukaryota</taxon>
        <taxon>Fungi</taxon>
        <taxon>Dikarya</taxon>
        <taxon>Ascomycota</taxon>
        <taxon>Pezizomycotina</taxon>
        <taxon>Lecanoromycetes</taxon>
        <taxon>OSLEUM clade</taxon>
        <taxon>Lecanoromycetidae</taxon>
        <taxon>Lecanorales</taxon>
        <taxon>Lecanorineae</taxon>
        <taxon>Cladoniaceae</taxon>
        <taxon>Cladonia</taxon>
    </lineage>
</organism>
<dbReference type="PROSITE" id="PS51228">
    <property type="entry name" value="ACB_2"/>
    <property type="match status" value="1"/>
</dbReference>
<feature type="transmembrane region" description="Helical" evidence="3">
    <location>
        <begin position="281"/>
        <end position="304"/>
    </location>
</feature>
<sequence>MLQRIPCLRLNLSRCSSDNAYDTDRVFVHALNTVKRIPRTGSARPPPSDRLQLYGLYKQSTEGDVEGISPRPTGKDPDSIAEREKWDAWHAHNGLSRTEAKRRYISTLIETMHKYATTTPEARELVAELEFVWDQIKSNSVSSSATSPGQPGKRSSSAGQDQSYINASQRVTAEEFTTASGLRVLRPVSDGDEDDDDEDAEFEDAARHPTTGEENEDEEAIAVAGTNPTRDLDVRNRKWRRRIERTLVKMTAEIAALREVVDAARIGEGRRRNGVWAWFNWLIWVGCRHVLVDLALLGLLVVWARRKGDHRVEQGLALLWGYVREKIRRLRIPGLKRGGR</sequence>
<dbReference type="InterPro" id="IPR000582">
    <property type="entry name" value="Acyl-CoA-binding_protein"/>
</dbReference>
<dbReference type="Gene3D" id="1.20.80.10">
    <property type="match status" value="1"/>
</dbReference>
<keyword evidence="3" id="KW-0812">Transmembrane</keyword>
<keyword evidence="3" id="KW-0472">Membrane</keyword>